<gene>
    <name evidence="2" type="ORF">F2P45_29730</name>
</gene>
<evidence type="ECO:0008006" key="4">
    <source>
        <dbReference type="Google" id="ProtNLM"/>
    </source>
</evidence>
<dbReference type="RefSeq" id="WP_223164854.1">
    <property type="nucleotide sequence ID" value="NZ_WHJH01000064.1"/>
</dbReference>
<evidence type="ECO:0000313" key="3">
    <source>
        <dbReference type="Proteomes" id="UP000609726"/>
    </source>
</evidence>
<keyword evidence="3" id="KW-1185">Reference proteome</keyword>
<evidence type="ECO:0000313" key="2">
    <source>
        <dbReference type="EMBL" id="NHZ93160.1"/>
    </source>
</evidence>
<name>A0ABX0P1Q0_9BURK</name>
<reference evidence="2 3" key="1">
    <citation type="submission" date="2019-10" db="EMBL/GenBank/DDBJ databases">
        <title>Taxonomy of Antarctic Massilia spp.: description of Massilia rubra sp. nov., Massilia aquatica sp. nov., Massilia mucilaginosa sp. nov., Massilia frigida sp. nov. isolated from streams, lakes and regoliths.</title>
        <authorList>
            <person name="Holochova P."/>
            <person name="Sedlacek I."/>
            <person name="Kralova S."/>
            <person name="Maslanova I."/>
            <person name="Busse H.-J."/>
            <person name="Stankova E."/>
            <person name="Vrbovska V."/>
            <person name="Kovarovic V."/>
            <person name="Bartak M."/>
            <person name="Svec P."/>
            <person name="Pantucek R."/>
        </authorList>
    </citation>
    <scope>NUCLEOTIDE SEQUENCE [LARGE SCALE GENOMIC DNA]</scope>
    <source>
        <strain evidence="2 3">CCM 8733</strain>
    </source>
</reference>
<comment type="caution">
    <text evidence="2">The sequence shown here is derived from an EMBL/GenBank/DDBJ whole genome shotgun (WGS) entry which is preliminary data.</text>
</comment>
<feature type="region of interest" description="Disordered" evidence="1">
    <location>
        <begin position="1"/>
        <end position="27"/>
    </location>
</feature>
<organism evidence="2 3">
    <name type="scientific">Massilia mucilaginosa</name>
    <dbReference type="NCBI Taxonomy" id="2609282"/>
    <lineage>
        <taxon>Bacteria</taxon>
        <taxon>Pseudomonadati</taxon>
        <taxon>Pseudomonadota</taxon>
        <taxon>Betaproteobacteria</taxon>
        <taxon>Burkholderiales</taxon>
        <taxon>Oxalobacteraceae</taxon>
        <taxon>Telluria group</taxon>
        <taxon>Massilia</taxon>
    </lineage>
</organism>
<evidence type="ECO:0000256" key="1">
    <source>
        <dbReference type="SAM" id="MobiDB-lite"/>
    </source>
</evidence>
<dbReference type="Proteomes" id="UP000609726">
    <property type="component" value="Unassembled WGS sequence"/>
</dbReference>
<feature type="non-terminal residue" evidence="2">
    <location>
        <position position="281"/>
    </location>
</feature>
<feature type="compositionally biased region" description="Basic and acidic residues" evidence="1">
    <location>
        <begin position="9"/>
        <end position="20"/>
    </location>
</feature>
<proteinExistence type="predicted"/>
<accession>A0ABX0P1Q0</accession>
<protein>
    <recommendedName>
        <fullName evidence="4">Type VI secretion system tip protein VgrG</fullName>
    </recommendedName>
</protein>
<dbReference type="EMBL" id="WHJH01000064">
    <property type="protein sequence ID" value="NHZ93160.1"/>
    <property type="molecule type" value="Genomic_DNA"/>
</dbReference>
<sequence length="281" mass="27520">MSFQPLDNKSGKPDALDGLKPHTTVATTPPASAASVAGLALGAAGVAGIDGAKLAVAGAAIEAASALQGGAGLGGLASAGAALAAQANPKVAQAMKVAGQAQALLGQAGDIAGKLPNMPFVPDARALGDAIGGQIPHMPFVPDARALGDAIGGKIPNMPFVPDAGALGEDMSQYLNLSIAEHPLAGQAAMDFSVPVESFMPAAIDPVALSAPEAGASPAGGGGGGGAADFVDGTRLLRFYSPIKGLLIESMSGTTTISDQYIFNLSLISKDGSIELKTLMG</sequence>